<name>A0ABP7KBI5_9RHOB</name>
<reference evidence="3" key="1">
    <citation type="journal article" date="2019" name="Int. J. Syst. Evol. Microbiol.">
        <title>The Global Catalogue of Microorganisms (GCM) 10K type strain sequencing project: providing services to taxonomists for standard genome sequencing and annotation.</title>
        <authorList>
            <consortium name="The Broad Institute Genomics Platform"/>
            <consortium name="The Broad Institute Genome Sequencing Center for Infectious Disease"/>
            <person name="Wu L."/>
            <person name="Ma J."/>
        </authorList>
    </citation>
    <scope>NUCLEOTIDE SEQUENCE [LARGE SCALE GENOMIC DNA]</scope>
    <source>
        <strain evidence="3">JCM 17190</strain>
    </source>
</reference>
<organism evidence="2 3">
    <name type="scientific">Celeribacter arenosi</name>
    <dbReference type="NCBI Taxonomy" id="792649"/>
    <lineage>
        <taxon>Bacteria</taxon>
        <taxon>Pseudomonadati</taxon>
        <taxon>Pseudomonadota</taxon>
        <taxon>Alphaproteobacteria</taxon>
        <taxon>Rhodobacterales</taxon>
        <taxon>Roseobacteraceae</taxon>
        <taxon>Celeribacter</taxon>
    </lineage>
</organism>
<evidence type="ECO:0008006" key="4">
    <source>
        <dbReference type="Google" id="ProtNLM"/>
    </source>
</evidence>
<protein>
    <recommendedName>
        <fullName evidence="4">DNA repair protein</fullName>
    </recommendedName>
</protein>
<dbReference type="RefSeq" id="WP_344847142.1">
    <property type="nucleotide sequence ID" value="NZ_BAABDF010000007.1"/>
</dbReference>
<evidence type="ECO:0000256" key="1">
    <source>
        <dbReference type="SAM" id="Phobius"/>
    </source>
</evidence>
<gene>
    <name evidence="2" type="ORF">GCM10022404_21600</name>
</gene>
<keyword evidence="1" id="KW-0812">Transmembrane</keyword>
<keyword evidence="3" id="KW-1185">Reference proteome</keyword>
<keyword evidence="1" id="KW-0472">Membrane</keyword>
<comment type="caution">
    <text evidence="2">The sequence shown here is derived from an EMBL/GenBank/DDBJ whole genome shotgun (WGS) entry which is preliminary data.</text>
</comment>
<feature type="transmembrane region" description="Helical" evidence="1">
    <location>
        <begin position="63"/>
        <end position="83"/>
    </location>
</feature>
<feature type="transmembrane region" description="Helical" evidence="1">
    <location>
        <begin position="21"/>
        <end position="43"/>
    </location>
</feature>
<evidence type="ECO:0000313" key="3">
    <source>
        <dbReference type="Proteomes" id="UP001399917"/>
    </source>
</evidence>
<keyword evidence="1" id="KW-1133">Transmembrane helix</keyword>
<accession>A0ABP7KBI5</accession>
<evidence type="ECO:0000313" key="2">
    <source>
        <dbReference type="EMBL" id="GAA3871383.1"/>
    </source>
</evidence>
<sequence length="263" mass="29187">MSTEQLLTHPRFSKAAHVFQSAATVLVGIAALTGILSVVLALFGVLPWLGLEAQFGDGPATNIGVHVQIGLTVLLIGLIALVPSGQRVMSLERVHRDFKMTMEDVSMAYHLSHAADRAGTFKMAAQFDDVRDRLSHMRSHPDLSRLEPEVLDLAAQMSHTTRDLAAIYSDEKLTRARTFLQERERELTDFEEKVRLAISITEDIKSYQRDLGVRERNVDHLIALLKTDLREVLPDLGIYQPANAANAGDEQKVVAILGKDRTQ</sequence>
<proteinExistence type="predicted"/>
<dbReference type="Proteomes" id="UP001399917">
    <property type="component" value="Unassembled WGS sequence"/>
</dbReference>
<dbReference type="EMBL" id="BAABDF010000007">
    <property type="protein sequence ID" value="GAA3871383.1"/>
    <property type="molecule type" value="Genomic_DNA"/>
</dbReference>